<evidence type="ECO:0000313" key="4">
    <source>
        <dbReference type="WBParaSite" id="TCLT_0000959901-mRNA-1"/>
    </source>
</evidence>
<reference evidence="2 3" key="2">
    <citation type="submission" date="2018-11" db="EMBL/GenBank/DDBJ databases">
        <authorList>
            <consortium name="Pathogen Informatics"/>
        </authorList>
    </citation>
    <scope>NUCLEOTIDE SEQUENCE [LARGE SCALE GENOMIC DNA]</scope>
</reference>
<dbReference type="InterPro" id="IPR036508">
    <property type="entry name" value="Chitin-bd_dom_sf"/>
</dbReference>
<name>A0A0N5D901_THECL</name>
<dbReference type="GO" id="GO:0008061">
    <property type="term" value="F:chitin binding"/>
    <property type="evidence" value="ECO:0007669"/>
    <property type="project" value="InterPro"/>
</dbReference>
<dbReference type="SMART" id="SM00494">
    <property type="entry name" value="ChtBD2"/>
    <property type="match status" value="2"/>
</dbReference>
<dbReference type="SMART" id="SM00289">
    <property type="entry name" value="WR1"/>
    <property type="match status" value="13"/>
</dbReference>
<dbReference type="SUPFAM" id="SSF57625">
    <property type="entry name" value="Invertebrate chitin-binding proteins"/>
    <property type="match status" value="1"/>
</dbReference>
<keyword evidence="3" id="KW-1185">Reference proteome</keyword>
<dbReference type="Proteomes" id="UP000276776">
    <property type="component" value="Unassembled WGS sequence"/>
</dbReference>
<dbReference type="PANTHER" id="PTHR34150:SF4">
    <property type="entry name" value="CHITIN BINDING DOMAIN (CHTBD2) CONTAINING"/>
    <property type="match status" value="1"/>
</dbReference>
<dbReference type="AlphaFoldDB" id="A0A0N5D901"/>
<gene>
    <name evidence="2" type="ORF">TCLT_LOCUS9588</name>
</gene>
<dbReference type="WBParaSite" id="TCLT_0000959901-mRNA-1">
    <property type="protein sequence ID" value="TCLT_0000959901-mRNA-1"/>
    <property type="gene ID" value="TCLT_0000959901"/>
</dbReference>
<proteinExistence type="predicted"/>
<protein>
    <submittedName>
        <fullName evidence="4">Chitin-binding type-2 domain-containing protein</fullName>
    </submittedName>
</protein>
<reference evidence="4" key="1">
    <citation type="submission" date="2017-02" db="UniProtKB">
        <authorList>
            <consortium name="WormBaseParasite"/>
        </authorList>
    </citation>
    <scope>IDENTIFICATION</scope>
</reference>
<feature type="domain" description="Chitin-binding type-2" evidence="1">
    <location>
        <begin position="112"/>
        <end position="173"/>
    </location>
</feature>
<dbReference type="OMA" id="NGCDQYG"/>
<evidence type="ECO:0000313" key="2">
    <source>
        <dbReference type="EMBL" id="VDN07234.1"/>
    </source>
</evidence>
<dbReference type="PANTHER" id="PTHR34150">
    <property type="entry name" value="PROTEIN CBG08832-RELATED"/>
    <property type="match status" value="1"/>
</dbReference>
<dbReference type="EMBL" id="UYYF01004833">
    <property type="protein sequence ID" value="VDN07234.1"/>
    <property type="molecule type" value="Genomic_DNA"/>
</dbReference>
<sequence length="907" mass="96471">MFRAYFTGNDLPIENSLCMTVEHIRAADNPRSFYQCISLSDQEIKSYHLSDSKVGTWQVRKCPGDHQFDYIKQGCTDKSKIRRQPTNCRLKPNAIGCQTSCQAANTVPDQMKTCDWLTAPLQDDANSNAVFLQCVPQSARSCGLWTPRQCAHGMIFDVRLQLCVPQQLMGCPIGSAPVSRCAQQPFVNSCPGQSRCTEEYQVCCLPLINQPSRYQPLQLQSVSVPNNLSPQLCPGNTEPPVAACSPMQSCPPGTICYVISGFCCSITVEPLSVVEPQPSLVPVIQRPQTPISVAQETSIPVSSHQIVIMCPNGSPGTQPCGFMEQCPTNSGCYRGVCCPLVCPIGQNAVGFCGQSLSITLSCSEQSTCMSGCCCQQQHQEPVRMPICRSGVTATSRCTIDQECGPGMECSSNGCCPIPFCPTGIQAVGKCPSGIGCPSTSVCANGLCCPSPRCSSGVIALRICVSSVECGIGFECANGGCCPLPLCPNNQVGSQRCGCCCPLGQQCVNGVCCPLPACSNGIISAMVCGPRGTCPHGMECINGGCCPLPTCPSGAQSFQRCQGTICPVGQNGVCCPLPICSTGQIAVQLCAFGDNACPPGYVCEGRGCCLEPLPLCPNGARTLQQCSRGIDCPPGFGCTAMGACCLLSLDPACPSNHNAICQCSPTSHCPPHTSCSMGTCCSSVSLDVYNRVPGTACQTGSQCNGFQTRGAQCMQSICVCVNGAASNGPACQQINPATLLQARSGCDQYGSPCKYVLSSVRRKPLFAPMGNITEQPRGCDFWYAVTTPRRCLWNSSITDLDPDSTCLPNEKCISGECRMKLWPGEYGCTSNDECSARCPNTFCSKTSDKNLSQCQCSNGKILYGRCFAQCPRGFHVKGANCEHDDEDHFWKDRTQQNSLRELLNSGSC</sequence>
<dbReference type="STRING" id="103827.A0A0N5D901"/>
<dbReference type="InterPro" id="IPR006150">
    <property type="entry name" value="Cys_repeat_1"/>
</dbReference>
<evidence type="ECO:0000313" key="3">
    <source>
        <dbReference type="Proteomes" id="UP000276776"/>
    </source>
</evidence>
<dbReference type="GO" id="GO:0005576">
    <property type="term" value="C:extracellular region"/>
    <property type="evidence" value="ECO:0007669"/>
    <property type="project" value="InterPro"/>
</dbReference>
<organism evidence="4">
    <name type="scientific">Thelazia callipaeda</name>
    <name type="common">Oriental eyeworm</name>
    <name type="synonym">Parasitic nematode</name>
    <dbReference type="NCBI Taxonomy" id="103827"/>
    <lineage>
        <taxon>Eukaryota</taxon>
        <taxon>Metazoa</taxon>
        <taxon>Ecdysozoa</taxon>
        <taxon>Nematoda</taxon>
        <taxon>Chromadorea</taxon>
        <taxon>Rhabditida</taxon>
        <taxon>Spirurina</taxon>
        <taxon>Spiruromorpha</taxon>
        <taxon>Thelazioidea</taxon>
        <taxon>Thelaziidae</taxon>
        <taxon>Thelazia</taxon>
    </lineage>
</organism>
<dbReference type="OrthoDB" id="5912424at2759"/>
<dbReference type="InterPro" id="IPR002557">
    <property type="entry name" value="Chitin-bd_dom"/>
</dbReference>
<evidence type="ECO:0000259" key="1">
    <source>
        <dbReference type="SMART" id="SM00494"/>
    </source>
</evidence>
<accession>A0A0N5D901</accession>
<feature type="domain" description="Chitin-binding type-2" evidence="1">
    <location>
        <begin position="16"/>
        <end position="90"/>
    </location>
</feature>